<evidence type="ECO:0000256" key="1">
    <source>
        <dbReference type="ARBA" id="ARBA00009353"/>
    </source>
</evidence>
<dbReference type="InterPro" id="IPR013549">
    <property type="entry name" value="DUF1731"/>
</dbReference>
<dbReference type="SUPFAM" id="SSF51735">
    <property type="entry name" value="NAD(P)-binding Rossmann-fold domains"/>
    <property type="match status" value="1"/>
</dbReference>
<dbReference type="Gene3D" id="3.40.50.720">
    <property type="entry name" value="NAD(P)-binding Rossmann-like Domain"/>
    <property type="match status" value="1"/>
</dbReference>
<dbReference type="KEGG" id="pbas:SMSP2_01660"/>
<dbReference type="RefSeq" id="WP_146683479.1">
    <property type="nucleotide sequence ID" value="NZ_CP019646.1"/>
</dbReference>
<sequence>MKIAVAGATGFVGSELCRLLSSMHELTILTRDTQKGHLFFGQAFTIVEFSENRPDLLISELEGVDAVINLAGENIAVARWTPEIKQSILNSRLESSRRLLKTFKEMPEPPKTYIISSATGYYGNRPGETLNESSPSGSGFLADVCRQNEALAPEFESLSIRTIIIRSGPVMDRGGGALKKMMLPFRFYLGACLGSGEQHMPWISLEDETAAIKFLLEHGSLSGVFNLTSPNPATNRQISKAIAAYLNRPCFFRLPAAALRLLMGEMAGELLSSQQVLPERLLEAGFEFKRPLFQDVLST</sequence>
<accession>A0A1Q2MF56</accession>
<organism evidence="4 5">
    <name type="scientific">Limihaloglobus sulfuriphilus</name>
    <dbReference type="NCBI Taxonomy" id="1851148"/>
    <lineage>
        <taxon>Bacteria</taxon>
        <taxon>Pseudomonadati</taxon>
        <taxon>Planctomycetota</taxon>
        <taxon>Phycisphaerae</taxon>
        <taxon>Sedimentisphaerales</taxon>
        <taxon>Sedimentisphaeraceae</taxon>
        <taxon>Limihaloglobus</taxon>
    </lineage>
</organism>
<evidence type="ECO:0000259" key="3">
    <source>
        <dbReference type="Pfam" id="PF08338"/>
    </source>
</evidence>
<dbReference type="NCBIfam" id="TIGR01777">
    <property type="entry name" value="yfcH"/>
    <property type="match status" value="1"/>
</dbReference>
<dbReference type="EMBL" id="CP019646">
    <property type="protein sequence ID" value="AQQ71289.1"/>
    <property type="molecule type" value="Genomic_DNA"/>
</dbReference>
<protein>
    <submittedName>
        <fullName evidence="4">Epimerase family protein</fullName>
    </submittedName>
</protein>
<name>A0A1Q2MF56_9BACT</name>
<feature type="domain" description="DUF1731" evidence="3">
    <location>
        <begin position="254"/>
        <end position="297"/>
    </location>
</feature>
<dbReference type="InterPro" id="IPR010099">
    <property type="entry name" value="SDR39U1"/>
</dbReference>
<dbReference type="STRING" id="1851148.SMSP2_01660"/>
<dbReference type="AlphaFoldDB" id="A0A1Q2MF56"/>
<dbReference type="Proteomes" id="UP000188181">
    <property type="component" value="Chromosome"/>
</dbReference>
<comment type="similarity">
    <text evidence="1">Belongs to the NAD(P)-dependent epimerase/dehydratase family. SDR39U1 subfamily.</text>
</comment>
<dbReference type="InterPro" id="IPR001509">
    <property type="entry name" value="Epimerase_deHydtase"/>
</dbReference>
<dbReference type="PANTHER" id="PTHR11092:SF0">
    <property type="entry name" value="EPIMERASE FAMILY PROTEIN SDR39U1"/>
    <property type="match status" value="1"/>
</dbReference>
<dbReference type="PANTHER" id="PTHR11092">
    <property type="entry name" value="SUGAR NUCLEOTIDE EPIMERASE RELATED"/>
    <property type="match status" value="1"/>
</dbReference>
<evidence type="ECO:0000313" key="4">
    <source>
        <dbReference type="EMBL" id="AQQ71289.1"/>
    </source>
</evidence>
<gene>
    <name evidence="4" type="ORF">SMSP2_01660</name>
</gene>
<dbReference type="InterPro" id="IPR036291">
    <property type="entry name" value="NAD(P)-bd_dom_sf"/>
</dbReference>
<keyword evidence="5" id="KW-1185">Reference proteome</keyword>
<dbReference type="Pfam" id="PF08338">
    <property type="entry name" value="DUF1731"/>
    <property type="match status" value="1"/>
</dbReference>
<dbReference type="OrthoDB" id="9801773at2"/>
<dbReference type="CDD" id="cd05242">
    <property type="entry name" value="SDR_a8"/>
    <property type="match status" value="1"/>
</dbReference>
<evidence type="ECO:0000259" key="2">
    <source>
        <dbReference type="Pfam" id="PF01370"/>
    </source>
</evidence>
<feature type="domain" description="NAD-dependent epimerase/dehydratase" evidence="2">
    <location>
        <begin position="3"/>
        <end position="132"/>
    </location>
</feature>
<dbReference type="Pfam" id="PF01370">
    <property type="entry name" value="Epimerase"/>
    <property type="match status" value="1"/>
</dbReference>
<evidence type="ECO:0000313" key="5">
    <source>
        <dbReference type="Proteomes" id="UP000188181"/>
    </source>
</evidence>
<reference evidence="5" key="1">
    <citation type="submission" date="2017-02" db="EMBL/GenBank/DDBJ databases">
        <title>Comparative genomics and description of representatives of a novel lineage of planctomycetes thriving in anoxic sediments.</title>
        <authorList>
            <person name="Spring S."/>
            <person name="Bunk B."/>
            <person name="Sproer C."/>
        </authorList>
    </citation>
    <scope>NUCLEOTIDE SEQUENCE [LARGE SCALE GENOMIC DNA]</scope>
    <source>
        <strain evidence="5">SM-Chi-D1</strain>
    </source>
</reference>
<proteinExistence type="inferred from homology"/>